<evidence type="ECO:0000313" key="2">
    <source>
        <dbReference type="Proteomes" id="UP001055811"/>
    </source>
</evidence>
<reference evidence="2" key="1">
    <citation type="journal article" date="2022" name="Mol. Ecol. Resour.">
        <title>The genomes of chicory, endive, great burdock and yacon provide insights into Asteraceae palaeo-polyploidization history and plant inulin production.</title>
        <authorList>
            <person name="Fan W."/>
            <person name="Wang S."/>
            <person name="Wang H."/>
            <person name="Wang A."/>
            <person name="Jiang F."/>
            <person name="Liu H."/>
            <person name="Zhao H."/>
            <person name="Xu D."/>
            <person name="Zhang Y."/>
        </authorList>
    </citation>
    <scope>NUCLEOTIDE SEQUENCE [LARGE SCALE GENOMIC DNA]</scope>
    <source>
        <strain evidence="2">cv. Punajuju</strain>
    </source>
</reference>
<dbReference type="EMBL" id="CM042017">
    <property type="protein sequence ID" value="KAI3689214.1"/>
    <property type="molecule type" value="Genomic_DNA"/>
</dbReference>
<proteinExistence type="predicted"/>
<reference evidence="1 2" key="2">
    <citation type="journal article" date="2022" name="Mol. Ecol. Resour.">
        <title>The genomes of chicory, endive, great burdock and yacon provide insights into Asteraceae paleo-polyploidization history and plant inulin production.</title>
        <authorList>
            <person name="Fan W."/>
            <person name="Wang S."/>
            <person name="Wang H."/>
            <person name="Wang A."/>
            <person name="Jiang F."/>
            <person name="Liu H."/>
            <person name="Zhao H."/>
            <person name="Xu D."/>
            <person name="Zhang Y."/>
        </authorList>
    </citation>
    <scope>NUCLEOTIDE SEQUENCE [LARGE SCALE GENOMIC DNA]</scope>
    <source>
        <strain evidence="2">cv. Punajuju</strain>
        <tissue evidence="1">Leaves</tissue>
    </source>
</reference>
<name>A0ACB8YW80_CICIN</name>
<organism evidence="1 2">
    <name type="scientific">Cichorium intybus</name>
    <name type="common">Chicory</name>
    <dbReference type="NCBI Taxonomy" id="13427"/>
    <lineage>
        <taxon>Eukaryota</taxon>
        <taxon>Viridiplantae</taxon>
        <taxon>Streptophyta</taxon>
        <taxon>Embryophyta</taxon>
        <taxon>Tracheophyta</taxon>
        <taxon>Spermatophyta</taxon>
        <taxon>Magnoliopsida</taxon>
        <taxon>eudicotyledons</taxon>
        <taxon>Gunneridae</taxon>
        <taxon>Pentapetalae</taxon>
        <taxon>asterids</taxon>
        <taxon>campanulids</taxon>
        <taxon>Asterales</taxon>
        <taxon>Asteraceae</taxon>
        <taxon>Cichorioideae</taxon>
        <taxon>Cichorieae</taxon>
        <taxon>Cichoriinae</taxon>
        <taxon>Cichorium</taxon>
    </lineage>
</organism>
<sequence>MTSKRIHLAILGKTTIKPNTPKSLCVSCCPKLHLPNRSMAESDKANSLSEDYLLKDIEEKLKVVDSEPEEKSAEKDAPPPVESPVTPTPVESPVTESPPEENVSGPPPPADEDVTEPPPTATEEETTENADEVNTQEETPEIKLETAPGDYRFPTTNQSRHCFTRYVEYHRCVAAKGEEDASECDKFAKYYRSLCPGEWIDRWNEQRENGTFPGPL</sequence>
<keyword evidence="2" id="KW-1185">Reference proteome</keyword>
<evidence type="ECO:0000313" key="1">
    <source>
        <dbReference type="EMBL" id="KAI3689214.1"/>
    </source>
</evidence>
<dbReference type="Proteomes" id="UP001055811">
    <property type="component" value="Linkage Group LG09"/>
</dbReference>
<protein>
    <submittedName>
        <fullName evidence="1">Uncharacterized protein</fullName>
    </submittedName>
</protein>
<gene>
    <name evidence="1" type="ORF">L2E82_47166</name>
</gene>
<comment type="caution">
    <text evidence="1">The sequence shown here is derived from an EMBL/GenBank/DDBJ whole genome shotgun (WGS) entry which is preliminary data.</text>
</comment>
<accession>A0ACB8YW80</accession>